<protein>
    <submittedName>
        <fullName evidence="1">Uncharacterized protein</fullName>
    </submittedName>
</protein>
<dbReference type="Proteomes" id="UP001248536">
    <property type="component" value="Unassembled WGS sequence"/>
</dbReference>
<organism evidence="1 2">
    <name type="scientific">Haloarcula argentinensis</name>
    <dbReference type="NCBI Taxonomy" id="43776"/>
    <lineage>
        <taxon>Archaea</taxon>
        <taxon>Methanobacteriati</taxon>
        <taxon>Methanobacteriota</taxon>
        <taxon>Stenosarchaea group</taxon>
        <taxon>Halobacteria</taxon>
        <taxon>Halobacteriales</taxon>
        <taxon>Haloarculaceae</taxon>
        <taxon>Haloarcula</taxon>
    </lineage>
</organism>
<dbReference type="EMBL" id="JAMQCP010000002">
    <property type="protein sequence ID" value="MDS0253854.1"/>
    <property type="molecule type" value="Genomic_DNA"/>
</dbReference>
<sequence>MSLKPDLAKPADWPFARDEFVRASRLLEATDGDVRRAIERIEDGGQQ</sequence>
<accession>A0ABU2F005</accession>
<proteinExistence type="predicted"/>
<comment type="caution">
    <text evidence="1">The sequence shown here is derived from an EMBL/GenBank/DDBJ whole genome shotgun (WGS) entry which is preliminary data.</text>
</comment>
<evidence type="ECO:0000313" key="2">
    <source>
        <dbReference type="Proteomes" id="UP001248536"/>
    </source>
</evidence>
<reference evidence="1 2" key="1">
    <citation type="submission" date="2022-06" db="EMBL/GenBank/DDBJ databases">
        <title>Haloarcula sp. a new haloarchaeum isolate from saline soil.</title>
        <authorList>
            <person name="Strakova D."/>
            <person name="Galisteo C."/>
            <person name="Sanchez-Porro C."/>
            <person name="Ventosa A."/>
        </authorList>
    </citation>
    <scope>NUCLEOTIDE SEQUENCE [LARGE SCALE GENOMIC DNA]</scope>
    <source>
        <strain evidence="1 2">JCM 15760</strain>
    </source>
</reference>
<keyword evidence="2" id="KW-1185">Reference proteome</keyword>
<evidence type="ECO:0000313" key="1">
    <source>
        <dbReference type="EMBL" id="MDS0253854.1"/>
    </source>
</evidence>
<gene>
    <name evidence="1" type="ORF">NC662_09055</name>
</gene>
<dbReference type="RefSeq" id="WP_160163369.1">
    <property type="nucleotide sequence ID" value="NZ_BAABDY010000004.1"/>
</dbReference>
<name>A0ABU2F005_HALAR</name>